<name>A0A0F9MNE3_9ZZZZ</name>
<reference evidence="10" key="1">
    <citation type="journal article" date="2015" name="Nature">
        <title>Complex archaea that bridge the gap between prokaryotes and eukaryotes.</title>
        <authorList>
            <person name="Spang A."/>
            <person name="Saw J.H."/>
            <person name="Jorgensen S.L."/>
            <person name="Zaremba-Niedzwiedzka K."/>
            <person name="Martijn J."/>
            <person name="Lind A.E."/>
            <person name="van Eijk R."/>
            <person name="Schleper C."/>
            <person name="Guy L."/>
            <person name="Ettema T.J."/>
        </authorList>
    </citation>
    <scope>NUCLEOTIDE SEQUENCE</scope>
</reference>
<dbReference type="PRINTS" id="PR01853">
    <property type="entry name" value="YAJCTRNLCASE"/>
</dbReference>
<protein>
    <recommendedName>
        <fullName evidence="11">Sec translocon accessory complex subunit YajC</fullName>
    </recommendedName>
</protein>
<keyword evidence="2" id="KW-0813">Transport</keyword>
<dbReference type="EMBL" id="LAZR01008518">
    <property type="protein sequence ID" value="KKM78260.1"/>
    <property type="molecule type" value="Genomic_DNA"/>
</dbReference>
<keyword evidence="3" id="KW-1003">Cell membrane</keyword>
<evidence type="ECO:0000256" key="4">
    <source>
        <dbReference type="ARBA" id="ARBA00022692"/>
    </source>
</evidence>
<feature type="transmembrane region" description="Helical" evidence="9">
    <location>
        <begin position="28"/>
        <end position="48"/>
    </location>
</feature>
<sequence>MKKLLLLPFLLPSIALFAEDAAPSRSGSYMQTLIMLGVALVFFYFILLRPEQKRRKKSQLMRNTLKKGDKVTAMGMIGTVDKVTDNTVIIKAYEGAKIEMLKASITDVQPTAETEVTPTS</sequence>
<dbReference type="InterPro" id="IPR003849">
    <property type="entry name" value="Preprotein_translocase_YajC"/>
</dbReference>
<keyword evidence="6 9" id="KW-1133">Transmembrane helix</keyword>
<gene>
    <name evidence="10" type="ORF">LCGC14_1361770</name>
</gene>
<dbReference type="GO" id="GO:0015031">
    <property type="term" value="P:protein transport"/>
    <property type="evidence" value="ECO:0007669"/>
    <property type="project" value="UniProtKB-KW"/>
</dbReference>
<evidence type="ECO:0000256" key="5">
    <source>
        <dbReference type="ARBA" id="ARBA00022927"/>
    </source>
</evidence>
<evidence type="ECO:0008006" key="11">
    <source>
        <dbReference type="Google" id="ProtNLM"/>
    </source>
</evidence>
<dbReference type="AlphaFoldDB" id="A0A0F9MNE3"/>
<dbReference type="Pfam" id="PF02699">
    <property type="entry name" value="YajC"/>
    <property type="match status" value="1"/>
</dbReference>
<keyword evidence="8 9" id="KW-0472">Membrane</keyword>
<evidence type="ECO:0000256" key="7">
    <source>
        <dbReference type="ARBA" id="ARBA00023010"/>
    </source>
</evidence>
<evidence type="ECO:0000256" key="1">
    <source>
        <dbReference type="ARBA" id="ARBA00004162"/>
    </source>
</evidence>
<evidence type="ECO:0000256" key="8">
    <source>
        <dbReference type="ARBA" id="ARBA00023136"/>
    </source>
</evidence>
<organism evidence="10">
    <name type="scientific">marine sediment metagenome</name>
    <dbReference type="NCBI Taxonomy" id="412755"/>
    <lineage>
        <taxon>unclassified sequences</taxon>
        <taxon>metagenomes</taxon>
        <taxon>ecological metagenomes</taxon>
    </lineage>
</organism>
<dbReference type="PANTHER" id="PTHR33909:SF1">
    <property type="entry name" value="SEC TRANSLOCON ACCESSORY COMPLEX SUBUNIT YAJC"/>
    <property type="match status" value="1"/>
</dbReference>
<keyword evidence="5" id="KW-0653">Protein transport</keyword>
<keyword evidence="4 9" id="KW-0812">Transmembrane</keyword>
<keyword evidence="7" id="KW-0811">Translocation</keyword>
<proteinExistence type="predicted"/>
<comment type="subcellular location">
    <subcellularLocation>
        <location evidence="1">Cell membrane</location>
        <topology evidence="1">Single-pass membrane protein</topology>
    </subcellularLocation>
</comment>
<evidence type="ECO:0000256" key="2">
    <source>
        <dbReference type="ARBA" id="ARBA00022448"/>
    </source>
</evidence>
<evidence type="ECO:0000256" key="6">
    <source>
        <dbReference type="ARBA" id="ARBA00022989"/>
    </source>
</evidence>
<dbReference type="GO" id="GO:0005886">
    <property type="term" value="C:plasma membrane"/>
    <property type="evidence" value="ECO:0007669"/>
    <property type="project" value="UniProtKB-SubCell"/>
</dbReference>
<accession>A0A0F9MNE3</accession>
<dbReference type="NCBIfam" id="TIGR00739">
    <property type="entry name" value="yajC"/>
    <property type="match status" value="1"/>
</dbReference>
<dbReference type="SMART" id="SM01323">
    <property type="entry name" value="YajC"/>
    <property type="match status" value="1"/>
</dbReference>
<evidence type="ECO:0000256" key="9">
    <source>
        <dbReference type="SAM" id="Phobius"/>
    </source>
</evidence>
<evidence type="ECO:0000256" key="3">
    <source>
        <dbReference type="ARBA" id="ARBA00022475"/>
    </source>
</evidence>
<evidence type="ECO:0000313" key="10">
    <source>
        <dbReference type="EMBL" id="KKM78260.1"/>
    </source>
</evidence>
<dbReference type="PANTHER" id="PTHR33909">
    <property type="entry name" value="SEC TRANSLOCON ACCESSORY COMPLEX SUBUNIT YAJC"/>
    <property type="match status" value="1"/>
</dbReference>
<comment type="caution">
    <text evidence="10">The sequence shown here is derived from an EMBL/GenBank/DDBJ whole genome shotgun (WGS) entry which is preliminary data.</text>
</comment>